<dbReference type="InterPro" id="IPR007634">
    <property type="entry name" value="RNA_pol_sigma_54_DNA-bd"/>
</dbReference>
<feature type="domain" description="RNA polymerase sigma factor 54 DNA-binding" evidence="11">
    <location>
        <begin position="337"/>
        <end position="496"/>
    </location>
</feature>
<feature type="domain" description="RNA polymerase sigma factor 54 core-binding" evidence="12">
    <location>
        <begin position="138"/>
        <end position="321"/>
    </location>
</feature>
<keyword evidence="3 9" id="KW-0808">Transferase</keyword>
<dbReference type="Pfam" id="PF04963">
    <property type="entry name" value="Sigma54_CBD"/>
    <property type="match status" value="1"/>
</dbReference>
<evidence type="ECO:0000256" key="6">
    <source>
        <dbReference type="ARBA" id="ARBA00023082"/>
    </source>
</evidence>
<dbReference type="Pfam" id="PF04552">
    <property type="entry name" value="Sigma54_DBD"/>
    <property type="match status" value="1"/>
</dbReference>
<evidence type="ECO:0000313" key="13">
    <source>
        <dbReference type="EMBL" id="MDA4846322.1"/>
    </source>
</evidence>
<keyword evidence="4 9" id="KW-0548">Nucleotidyltransferase</keyword>
<comment type="similarity">
    <text evidence="1 9">Belongs to the sigma-54 factor family.</text>
</comment>
<reference evidence="13" key="1">
    <citation type="submission" date="2022-11" db="EMBL/GenBank/DDBJ databases">
        <title>Hoeflea poritis sp. nov., isolated from scleractinian coral Porites lutea.</title>
        <authorList>
            <person name="Zhang G."/>
            <person name="Wei Q."/>
            <person name="Cai L."/>
        </authorList>
    </citation>
    <scope>NUCLEOTIDE SEQUENCE</scope>
    <source>
        <strain evidence="13">E7-10</strain>
    </source>
</reference>
<keyword evidence="14" id="KW-1185">Reference proteome</keyword>
<protein>
    <recommendedName>
        <fullName evidence="9">RNA polymerase sigma-54 factor</fullName>
    </recommendedName>
</protein>
<dbReference type="PANTHER" id="PTHR32248:SF4">
    <property type="entry name" value="RNA POLYMERASE SIGMA-54 FACTOR"/>
    <property type="match status" value="1"/>
</dbReference>
<dbReference type="NCBIfam" id="TIGR02395">
    <property type="entry name" value="rpoN_sigma"/>
    <property type="match status" value="1"/>
</dbReference>
<evidence type="ECO:0000256" key="1">
    <source>
        <dbReference type="ARBA" id="ARBA00008798"/>
    </source>
</evidence>
<keyword evidence="5 9" id="KW-0805">Transcription regulation</keyword>
<feature type="region of interest" description="Disordered" evidence="10">
    <location>
        <begin position="51"/>
        <end position="79"/>
    </location>
</feature>
<evidence type="ECO:0000256" key="9">
    <source>
        <dbReference type="PIRNR" id="PIRNR000774"/>
    </source>
</evidence>
<dbReference type="InterPro" id="IPR000394">
    <property type="entry name" value="RNA_pol_sigma_54"/>
</dbReference>
<dbReference type="Pfam" id="PF00309">
    <property type="entry name" value="Sigma54_AID"/>
    <property type="match status" value="1"/>
</dbReference>
<keyword evidence="7 9" id="KW-0238">DNA-binding</keyword>
<evidence type="ECO:0000313" key="14">
    <source>
        <dbReference type="Proteomes" id="UP001148313"/>
    </source>
</evidence>
<dbReference type="RefSeq" id="WP_271090060.1">
    <property type="nucleotide sequence ID" value="NZ_JAPJZH010000007.1"/>
</dbReference>
<dbReference type="EMBL" id="JAPJZH010000007">
    <property type="protein sequence ID" value="MDA4846322.1"/>
    <property type="molecule type" value="Genomic_DNA"/>
</dbReference>
<dbReference type="PROSITE" id="PS50044">
    <property type="entry name" value="SIGMA54_3"/>
    <property type="match status" value="1"/>
</dbReference>
<dbReference type="PROSITE" id="PS00717">
    <property type="entry name" value="SIGMA54_1"/>
    <property type="match status" value="1"/>
</dbReference>
<comment type="function">
    <text evidence="9">Sigma factors are initiation factors that promote the attachment of RNA polymerase to specific initiation sites and are then released.</text>
</comment>
<dbReference type="InterPro" id="IPR007046">
    <property type="entry name" value="RNA_pol_sigma_54_core-bd"/>
</dbReference>
<accession>A0ABT4VQG1</accession>
<dbReference type="Proteomes" id="UP001148313">
    <property type="component" value="Unassembled WGS sequence"/>
</dbReference>
<dbReference type="NCBIfam" id="NF009118">
    <property type="entry name" value="PRK12469.1"/>
    <property type="match status" value="1"/>
</dbReference>
<dbReference type="PRINTS" id="PR00045">
    <property type="entry name" value="SIGMA54FCT"/>
</dbReference>
<dbReference type="PROSITE" id="PS00718">
    <property type="entry name" value="SIGMA54_2"/>
    <property type="match status" value="1"/>
</dbReference>
<gene>
    <name evidence="13" type="primary">rpoN</name>
    <name evidence="13" type="ORF">OOZ53_13230</name>
</gene>
<dbReference type="PIRSF" id="PIRSF000774">
    <property type="entry name" value="RpoN"/>
    <property type="match status" value="1"/>
</dbReference>
<organism evidence="13 14">
    <name type="scientific">Hoeflea poritis</name>
    <dbReference type="NCBI Taxonomy" id="2993659"/>
    <lineage>
        <taxon>Bacteria</taxon>
        <taxon>Pseudomonadati</taxon>
        <taxon>Pseudomonadota</taxon>
        <taxon>Alphaproteobacteria</taxon>
        <taxon>Hyphomicrobiales</taxon>
        <taxon>Rhizobiaceae</taxon>
        <taxon>Hoeflea</taxon>
    </lineage>
</organism>
<evidence type="ECO:0000256" key="5">
    <source>
        <dbReference type="ARBA" id="ARBA00023015"/>
    </source>
</evidence>
<dbReference type="InterPro" id="IPR038709">
    <property type="entry name" value="RpoN_core-bd_sf"/>
</dbReference>
<evidence type="ECO:0000256" key="8">
    <source>
        <dbReference type="ARBA" id="ARBA00023163"/>
    </source>
</evidence>
<keyword evidence="2 9" id="KW-0240">DNA-directed RNA polymerase</keyword>
<keyword evidence="6 9" id="KW-0731">Sigma factor</keyword>
<dbReference type="NCBIfam" id="NF004596">
    <property type="entry name" value="PRK05932.1-3"/>
    <property type="match status" value="1"/>
</dbReference>
<evidence type="ECO:0000256" key="7">
    <source>
        <dbReference type="ARBA" id="ARBA00023125"/>
    </source>
</evidence>
<name>A0ABT4VQG1_9HYPH</name>
<dbReference type="PANTHER" id="PTHR32248">
    <property type="entry name" value="RNA POLYMERASE SIGMA-54 FACTOR"/>
    <property type="match status" value="1"/>
</dbReference>
<dbReference type="Gene3D" id="1.10.10.1330">
    <property type="entry name" value="RNA polymerase sigma-54 factor, core-binding domain"/>
    <property type="match status" value="1"/>
</dbReference>
<evidence type="ECO:0000256" key="2">
    <source>
        <dbReference type="ARBA" id="ARBA00022478"/>
    </source>
</evidence>
<evidence type="ECO:0000259" key="11">
    <source>
        <dbReference type="Pfam" id="PF04552"/>
    </source>
</evidence>
<evidence type="ECO:0000259" key="12">
    <source>
        <dbReference type="Pfam" id="PF04963"/>
    </source>
</evidence>
<dbReference type="Gene3D" id="1.10.10.60">
    <property type="entry name" value="Homeodomain-like"/>
    <property type="match status" value="1"/>
</dbReference>
<proteinExistence type="inferred from homology"/>
<evidence type="ECO:0000256" key="10">
    <source>
        <dbReference type="SAM" id="MobiDB-lite"/>
    </source>
</evidence>
<comment type="caution">
    <text evidence="13">The sequence shown here is derived from an EMBL/GenBank/DDBJ whole genome shotgun (WGS) entry which is preliminary data.</text>
</comment>
<evidence type="ECO:0000256" key="3">
    <source>
        <dbReference type="ARBA" id="ARBA00022679"/>
    </source>
</evidence>
<sequence length="506" mass="55874">MALSATLQTRQNQSLVMTPQLMQSIRLLQLTHTELLQYIEQEVEKNPLLERAGADGSAGSDRQEGEAAPDAEDADWFRPELSENGREISDRLDASPEDVFPEDSGAAVPDAPELASQWKSMPGAGSNGADGYHDLDGYSARPPTLREHVNEQIIYSFQSVADRLIAADIADHLDPAGYVSFDPAAVAERLDVDIAAIEKVLHALQEFEPAGLFARSLSECLAIQLRRRDRYDPAMRALVDNLDLLARRDFKTLKPLCGVDEADLVDMLAEIRVLDPKPGNRFDSAQVQTIVADVIVRPAAGDWSVELNPETLPRVLIDRTYFARISAGAGNSTVDRDYLNECMKNANWLSRSLDQRAKTILKVAGEIVLRQNEFLAHGVEFLRPLTLKSVADAIGMHESTVSRVTSNKYMATPRGIFELKFFFTASIASSSDGEDHSSEAVRHRIRQLIEAETPQKVLSDDAIVGLLKDDGVDIARRTVAKYREAMNIASSVQRRREKRALARAGG</sequence>
<keyword evidence="8 9" id="KW-0804">Transcription</keyword>
<evidence type="ECO:0000256" key="4">
    <source>
        <dbReference type="ARBA" id="ARBA00022695"/>
    </source>
</evidence>